<sequence>NKETQVLEVVPFEEQSDDLKKKLAKNNEAKMREKVTSIEESKDLSSLALDELNGNLKVHEFAMEKDFEICRGKKKRVKSIALKAKKESSDDETSTSESDDEEYVMAVRNFKRCGDLNHLIGNCPKPPRNKDQKAFIGGSWSDSKNDAEDKINDETCLMAQSSNEDEEIFGKLSDDDVIRLCLLLALEVIFMGRLLTFIVDDTLFSLFENIEAWNSFPWGEHLWCHLYDEIKNLKERHGDEHYYGLFKDRNYVLTYTLVPPIKEHHDFFETYISKLEKARKCGKTSFMVSSIGGTTDNSVRKKWLNDLVIMELNFHLFKLETNIQDYLREEELRLCLEGEEKMCCKHQKLIVEENRIRLDEAKRLRERYTTTWSEVDQSGEVTFYDTGHTYDYDYRDWSTVVVESVRLLQKFQQDDLESSRGMVRLICETQLKKPSTSSMDNSKRIDDSTKNYSLFEVNYDGMFDERPLRYAYGKFLPLKLSNSNMMTYSELLDMLVYKPECKIQALFYSIPRNSLETGLTIVECDNDVKKMYDTAKFWSYEDVYSDGYFDVSGSFKRFNCIKEHVGYDDGSLPVKNKDEFENEVILDDVVTSPATLSMLLKRKEVILRTDDETSSNDEISSSEDLINYLSARDVEWILPKNTQEEPPKSHYDPIKTEVEEPLPLDIVYTHSHVASSVMGTNRTGKTHYGLRSLGPLKEEMVHAKKSYNMVKVTNELFYRKRKKSLEKGSKLLHTDNDVHSFIDAAVTNGFINLYVAHKKQNLGKYYYKNMELEEDDAGLRCSSLTPFSTRVKTKISKRKKTSVIHDEGDDRKKSLVTGGRKGNEKLIEDEGICSKGNKADVTIYKRDMVNEKAKIVEDVGVL</sequence>
<proteinExistence type="predicted"/>
<feature type="non-terminal residue" evidence="2">
    <location>
        <position position="1"/>
    </location>
</feature>
<dbReference type="PANTHER" id="PTHR48449:SF1">
    <property type="entry name" value="DUF1985 DOMAIN-CONTAINING PROTEIN"/>
    <property type="match status" value="1"/>
</dbReference>
<reference evidence="2" key="1">
    <citation type="journal article" date="2019" name="Sci. Rep.">
        <title>Draft genome of Tanacetum cinerariifolium, the natural source of mosquito coil.</title>
        <authorList>
            <person name="Yamashiro T."/>
            <person name="Shiraishi A."/>
            <person name="Satake H."/>
            <person name="Nakayama K."/>
        </authorList>
    </citation>
    <scope>NUCLEOTIDE SEQUENCE</scope>
</reference>
<evidence type="ECO:0000313" key="2">
    <source>
        <dbReference type="EMBL" id="GEW04238.1"/>
    </source>
</evidence>
<evidence type="ECO:0000256" key="1">
    <source>
        <dbReference type="SAM" id="MobiDB-lite"/>
    </source>
</evidence>
<comment type="caution">
    <text evidence="2">The sequence shown here is derived from an EMBL/GenBank/DDBJ whole genome shotgun (WGS) entry which is preliminary data.</text>
</comment>
<organism evidence="2">
    <name type="scientific">Tanacetum cinerariifolium</name>
    <name type="common">Dalmatian daisy</name>
    <name type="synonym">Chrysanthemum cinerariifolium</name>
    <dbReference type="NCBI Taxonomy" id="118510"/>
    <lineage>
        <taxon>Eukaryota</taxon>
        <taxon>Viridiplantae</taxon>
        <taxon>Streptophyta</taxon>
        <taxon>Embryophyta</taxon>
        <taxon>Tracheophyta</taxon>
        <taxon>Spermatophyta</taxon>
        <taxon>Magnoliopsida</taxon>
        <taxon>eudicotyledons</taxon>
        <taxon>Gunneridae</taxon>
        <taxon>Pentapetalae</taxon>
        <taxon>asterids</taxon>
        <taxon>campanulids</taxon>
        <taxon>Asterales</taxon>
        <taxon>Asteraceae</taxon>
        <taxon>Asteroideae</taxon>
        <taxon>Anthemideae</taxon>
        <taxon>Anthemidinae</taxon>
        <taxon>Tanacetum</taxon>
    </lineage>
</organism>
<accession>A0A699GVZ3</accession>
<dbReference type="PANTHER" id="PTHR48449">
    <property type="entry name" value="DUF1985 DOMAIN-CONTAINING PROTEIN"/>
    <property type="match status" value="1"/>
</dbReference>
<name>A0A699GVZ3_TANCI</name>
<protein>
    <submittedName>
        <fullName evidence="2">Phospholipase-like protein</fullName>
    </submittedName>
</protein>
<dbReference type="AlphaFoldDB" id="A0A699GVZ3"/>
<feature type="compositionally biased region" description="Acidic residues" evidence="1">
    <location>
        <begin position="89"/>
        <end position="100"/>
    </location>
</feature>
<gene>
    <name evidence="2" type="ORF">Tci_176214</name>
</gene>
<dbReference type="EMBL" id="BKCJ010043041">
    <property type="protein sequence ID" value="GEW04238.1"/>
    <property type="molecule type" value="Genomic_DNA"/>
</dbReference>
<feature type="region of interest" description="Disordered" evidence="1">
    <location>
        <begin position="81"/>
        <end position="100"/>
    </location>
</feature>